<reference evidence="4 5" key="1">
    <citation type="submission" date="2017-02" db="EMBL/GenBank/DDBJ databases">
        <title>The new phylogeny of genus Mycobacterium.</title>
        <authorList>
            <person name="Tortoli E."/>
            <person name="Trovato A."/>
            <person name="Cirillo D.M."/>
        </authorList>
    </citation>
    <scope>NUCLEOTIDE SEQUENCE [LARGE SCALE GENOMIC DNA]</scope>
    <source>
        <strain evidence="4 5">DSM 45255</strain>
    </source>
</reference>
<dbReference type="InterPro" id="IPR007969">
    <property type="entry name" value="DUF732"/>
</dbReference>
<reference evidence="3 6" key="2">
    <citation type="journal article" date="2019" name="Emerg. Microbes Infect.">
        <title>Comprehensive subspecies identification of 175 nontuberculous mycobacteria species based on 7547 genomic profiles.</title>
        <authorList>
            <person name="Matsumoto Y."/>
            <person name="Kinjo T."/>
            <person name="Motooka D."/>
            <person name="Nabeya D."/>
            <person name="Jung N."/>
            <person name="Uechi K."/>
            <person name="Horii T."/>
            <person name="Iida T."/>
            <person name="Fujita J."/>
            <person name="Nakamura S."/>
        </authorList>
    </citation>
    <scope>NUCLEOTIDE SEQUENCE [LARGE SCALE GENOMIC DNA]</scope>
    <source>
        <strain evidence="3 6">JCM 18113</strain>
    </source>
</reference>
<dbReference type="STRING" id="560555.BST30_26565"/>
<keyword evidence="6" id="KW-1185">Reference proteome</keyword>
<evidence type="ECO:0000256" key="1">
    <source>
        <dbReference type="SAM" id="SignalP"/>
    </source>
</evidence>
<accession>A0A1X0F8D6</accession>
<dbReference type="RefSeq" id="WP_083099723.1">
    <property type="nucleotide sequence ID" value="NZ_AP022590.1"/>
</dbReference>
<feature type="signal peptide" evidence="1">
    <location>
        <begin position="1"/>
        <end position="29"/>
    </location>
</feature>
<evidence type="ECO:0000313" key="3">
    <source>
        <dbReference type="EMBL" id="BBY37971.1"/>
    </source>
</evidence>
<feature type="domain" description="DUF732" evidence="2">
    <location>
        <begin position="46"/>
        <end position="105"/>
    </location>
</feature>
<dbReference type="Proteomes" id="UP000192760">
    <property type="component" value="Unassembled WGS sequence"/>
</dbReference>
<dbReference type="EMBL" id="MVHW01000051">
    <property type="protein sequence ID" value="ORA97818.1"/>
    <property type="molecule type" value="Genomic_DNA"/>
</dbReference>
<proteinExistence type="predicted"/>
<keyword evidence="1" id="KW-0732">Signal</keyword>
<name>A0A1X0F8D6_MYCNT</name>
<dbReference type="EMBL" id="AP022590">
    <property type="protein sequence ID" value="BBY37971.1"/>
    <property type="molecule type" value="Genomic_DNA"/>
</dbReference>
<evidence type="ECO:0000313" key="6">
    <source>
        <dbReference type="Proteomes" id="UP000465812"/>
    </source>
</evidence>
<protein>
    <submittedName>
        <fullName evidence="3">Membrane protein</fullName>
    </submittedName>
</protein>
<evidence type="ECO:0000313" key="4">
    <source>
        <dbReference type="EMBL" id="ORA97818.1"/>
    </source>
</evidence>
<dbReference type="Proteomes" id="UP000465812">
    <property type="component" value="Chromosome"/>
</dbReference>
<dbReference type="Pfam" id="PF05305">
    <property type="entry name" value="DUF732"/>
    <property type="match status" value="1"/>
</dbReference>
<evidence type="ECO:0000259" key="2">
    <source>
        <dbReference type="Pfam" id="PF05305"/>
    </source>
</evidence>
<sequence length="130" mass="14003">MKHRKSLAALAIAAAVGGTTQISAPRAHAAPAPEVEYFYDVTVRRHYGFPASTDALSYGHGICDKVGQGEGYGQMMDDVKSDVTPSDWFAANYLVSYAVNLLCPDLIWQLRNSAAGYRPPGGVTAPDTYY</sequence>
<organism evidence="4 5">
    <name type="scientific">Mycobacterium mantenii</name>
    <dbReference type="NCBI Taxonomy" id="560555"/>
    <lineage>
        <taxon>Bacteria</taxon>
        <taxon>Bacillati</taxon>
        <taxon>Actinomycetota</taxon>
        <taxon>Actinomycetes</taxon>
        <taxon>Mycobacteriales</taxon>
        <taxon>Mycobacteriaceae</taxon>
        <taxon>Mycobacterium</taxon>
        <taxon>Mycobacterium avium complex (MAC)</taxon>
    </lineage>
</organism>
<feature type="chain" id="PRO_5012619838" evidence="1">
    <location>
        <begin position="30"/>
        <end position="130"/>
    </location>
</feature>
<dbReference type="AlphaFoldDB" id="A0A1X0F8D6"/>
<reference evidence="3" key="3">
    <citation type="submission" date="2020-02" db="EMBL/GenBank/DDBJ databases">
        <authorList>
            <person name="Matsumoto Y."/>
            <person name="Motooka D."/>
            <person name="Nakamura S."/>
        </authorList>
    </citation>
    <scope>NUCLEOTIDE SEQUENCE</scope>
    <source>
        <strain evidence="3">JCM 18113</strain>
    </source>
</reference>
<evidence type="ECO:0000313" key="5">
    <source>
        <dbReference type="Proteomes" id="UP000192760"/>
    </source>
</evidence>
<gene>
    <name evidence="4" type="ORF">BST30_26565</name>
    <name evidence="3" type="ORF">MMAN_21050</name>
</gene>